<comment type="caution">
    <text evidence="1">The sequence shown here is derived from an EMBL/GenBank/DDBJ whole genome shotgun (WGS) entry which is preliminary data.</text>
</comment>
<evidence type="ECO:0000313" key="1">
    <source>
        <dbReference type="EMBL" id="KAK3050029.1"/>
    </source>
</evidence>
<dbReference type="PANTHER" id="PTHR38119">
    <property type="entry name" value="BTB DOMAIN-CONTAINING PROTEIN-RELATED"/>
    <property type="match status" value="1"/>
</dbReference>
<name>A0AAJ0G6P5_9PEZI</name>
<reference evidence="1" key="1">
    <citation type="submission" date="2023-04" db="EMBL/GenBank/DDBJ databases">
        <title>Black Yeasts Isolated from many extreme environments.</title>
        <authorList>
            <person name="Coleine C."/>
            <person name="Stajich J.E."/>
            <person name="Selbmann L."/>
        </authorList>
    </citation>
    <scope>NUCLEOTIDE SEQUENCE</scope>
    <source>
        <strain evidence="1">CCFEE 5312</strain>
    </source>
</reference>
<sequence length="423" mass="47672">MSTAVYKRAIRMPGSFPRFAEGNVEIELCQGEGTFLLHGHILALHSSWFEASPSERWSGAPTGDFVEGGKHHCAYQLRFDKGTAFGMLLPTNAITEDTEPYDGKSVYHVSEDDAANLVYLQRRMVAEGHKNMLKLMYHVPVTCDYGSPGAGPLIKKYVKDSDAFLRALHEVGRAYGCEHIVLRQIHETLALDCTTVLDDCLRKPAKMLEVATTYQSGWIFKEAGAHLIGRSDAAWEKAQDQPHHLGIRELFDEKRKKFKLTLNQVDVDLLTSVDVDMKSHKSVDQRIAEMELAYAFFRKWLSDCIHKDARQGSRLGSGYAEVYHRIDQGRQLEETPHAVKSYLLNLYGDIPGYTPSTATLAELEKKVAFVFTHAKGKISYILEAKTAAEYKGKVLHRALTFVEIEDKELPWLEASDDDSVMEE</sequence>
<dbReference type="AlphaFoldDB" id="A0AAJ0G6P5"/>
<organism evidence="1 2">
    <name type="scientific">Extremus antarcticus</name>
    <dbReference type="NCBI Taxonomy" id="702011"/>
    <lineage>
        <taxon>Eukaryota</taxon>
        <taxon>Fungi</taxon>
        <taxon>Dikarya</taxon>
        <taxon>Ascomycota</taxon>
        <taxon>Pezizomycotina</taxon>
        <taxon>Dothideomycetes</taxon>
        <taxon>Dothideomycetidae</taxon>
        <taxon>Mycosphaerellales</taxon>
        <taxon>Extremaceae</taxon>
        <taxon>Extremus</taxon>
    </lineage>
</organism>
<evidence type="ECO:0000313" key="2">
    <source>
        <dbReference type="Proteomes" id="UP001271007"/>
    </source>
</evidence>
<accession>A0AAJ0G6P5</accession>
<gene>
    <name evidence="1" type="ORF">LTR09_008684</name>
</gene>
<keyword evidence="2" id="KW-1185">Reference proteome</keyword>
<proteinExistence type="predicted"/>
<dbReference type="EMBL" id="JAWDJX010000035">
    <property type="protein sequence ID" value="KAK3050029.1"/>
    <property type="molecule type" value="Genomic_DNA"/>
</dbReference>
<dbReference type="PANTHER" id="PTHR38119:SF1">
    <property type="entry name" value="BTB DOMAIN-CONTAINING PROTEIN"/>
    <property type="match status" value="1"/>
</dbReference>
<protein>
    <submittedName>
        <fullName evidence="1">Uncharacterized protein</fullName>
    </submittedName>
</protein>
<dbReference type="Proteomes" id="UP001271007">
    <property type="component" value="Unassembled WGS sequence"/>
</dbReference>